<gene>
    <name evidence="2" type="ORF">TWF481_001822</name>
</gene>
<sequence length="112" mass="12650">MQSPQSSISKSANYEYKGLLQKERTKEVVKKGMNVYSKNRIKIQDDGAKKHGMKWRSEKKRRGATKMKGLGGKNKNKGPQRLQSTDPENSGKNEKHQKANRRGGTKKQGYGS</sequence>
<protein>
    <submittedName>
        <fullName evidence="2">Uncharacterized protein</fullName>
    </submittedName>
</protein>
<organism evidence="2 3">
    <name type="scientific">Arthrobotrys musiformis</name>
    <dbReference type="NCBI Taxonomy" id="47236"/>
    <lineage>
        <taxon>Eukaryota</taxon>
        <taxon>Fungi</taxon>
        <taxon>Dikarya</taxon>
        <taxon>Ascomycota</taxon>
        <taxon>Pezizomycotina</taxon>
        <taxon>Orbiliomycetes</taxon>
        <taxon>Orbiliales</taxon>
        <taxon>Orbiliaceae</taxon>
        <taxon>Arthrobotrys</taxon>
    </lineage>
</organism>
<evidence type="ECO:0000313" key="2">
    <source>
        <dbReference type="EMBL" id="KAK6496838.1"/>
    </source>
</evidence>
<dbReference type="EMBL" id="JAVHJL010000010">
    <property type="protein sequence ID" value="KAK6496838.1"/>
    <property type="molecule type" value="Genomic_DNA"/>
</dbReference>
<reference evidence="2 3" key="1">
    <citation type="submission" date="2023-08" db="EMBL/GenBank/DDBJ databases">
        <authorList>
            <person name="Palmer J.M."/>
        </authorList>
    </citation>
    <scope>NUCLEOTIDE SEQUENCE [LARGE SCALE GENOMIC DNA]</scope>
    <source>
        <strain evidence="2 3">TWF481</strain>
    </source>
</reference>
<evidence type="ECO:0000256" key="1">
    <source>
        <dbReference type="SAM" id="MobiDB-lite"/>
    </source>
</evidence>
<keyword evidence="3" id="KW-1185">Reference proteome</keyword>
<dbReference type="AlphaFoldDB" id="A0AAV9VUL1"/>
<accession>A0AAV9VUL1</accession>
<proteinExistence type="predicted"/>
<feature type="compositionally biased region" description="Basic residues" evidence="1">
    <location>
        <begin position="50"/>
        <end position="65"/>
    </location>
</feature>
<comment type="caution">
    <text evidence="2">The sequence shown here is derived from an EMBL/GenBank/DDBJ whole genome shotgun (WGS) entry which is preliminary data.</text>
</comment>
<dbReference type="Proteomes" id="UP001370758">
    <property type="component" value="Unassembled WGS sequence"/>
</dbReference>
<evidence type="ECO:0000313" key="3">
    <source>
        <dbReference type="Proteomes" id="UP001370758"/>
    </source>
</evidence>
<feature type="region of interest" description="Disordered" evidence="1">
    <location>
        <begin position="40"/>
        <end position="112"/>
    </location>
</feature>
<name>A0AAV9VUL1_9PEZI</name>